<dbReference type="GO" id="GO:0005737">
    <property type="term" value="C:cytoplasm"/>
    <property type="evidence" value="ECO:0007669"/>
    <property type="project" value="TreeGrafter"/>
</dbReference>
<comment type="cofactor">
    <cofactor evidence="1">
        <name>FAD</name>
        <dbReference type="ChEBI" id="CHEBI:57692"/>
    </cofactor>
</comment>
<feature type="domain" description="Acyl-CoA dehydrogenase/oxidase N-terminal" evidence="9">
    <location>
        <begin position="9"/>
        <end position="121"/>
    </location>
</feature>
<dbReference type="InterPro" id="IPR009075">
    <property type="entry name" value="AcylCo_DH/oxidase_C"/>
</dbReference>
<dbReference type="InterPro" id="IPR013786">
    <property type="entry name" value="AcylCoA_DH/ox_N"/>
</dbReference>
<dbReference type="InterPro" id="IPR050741">
    <property type="entry name" value="Acyl-CoA_dehydrogenase"/>
</dbReference>
<dbReference type="EMBL" id="UINC01001156">
    <property type="protein sequence ID" value="SUZ72713.1"/>
    <property type="molecule type" value="Genomic_DNA"/>
</dbReference>
<organism evidence="10">
    <name type="scientific">marine metagenome</name>
    <dbReference type="NCBI Taxonomy" id="408172"/>
    <lineage>
        <taxon>unclassified sequences</taxon>
        <taxon>metagenomes</taxon>
        <taxon>ecological metagenomes</taxon>
    </lineage>
</organism>
<evidence type="ECO:0000259" key="9">
    <source>
        <dbReference type="Pfam" id="PF02771"/>
    </source>
</evidence>
<dbReference type="PANTHER" id="PTHR48083:SF13">
    <property type="entry name" value="ACYL-COA DEHYDROGENASE FAMILY MEMBER 11"/>
    <property type="match status" value="1"/>
</dbReference>
<dbReference type="AlphaFoldDB" id="A0A381Q511"/>
<protein>
    <recommendedName>
        <fullName evidence="11">Acyl-CoA dehydrogenase</fullName>
    </recommendedName>
</protein>
<evidence type="ECO:0000259" key="8">
    <source>
        <dbReference type="Pfam" id="PF02770"/>
    </source>
</evidence>
<evidence type="ECO:0000313" key="10">
    <source>
        <dbReference type="EMBL" id="SUZ72713.1"/>
    </source>
</evidence>
<dbReference type="Pfam" id="PF02771">
    <property type="entry name" value="Acyl-CoA_dh_N"/>
    <property type="match status" value="1"/>
</dbReference>
<evidence type="ECO:0008006" key="11">
    <source>
        <dbReference type="Google" id="ProtNLM"/>
    </source>
</evidence>
<comment type="similarity">
    <text evidence="2">Belongs to the acyl-CoA dehydrogenase family.</text>
</comment>
<gene>
    <name evidence="10" type="ORF">METZ01_LOCUS25567</name>
</gene>
<dbReference type="GO" id="GO:0050660">
    <property type="term" value="F:flavin adenine dinucleotide binding"/>
    <property type="evidence" value="ECO:0007669"/>
    <property type="project" value="InterPro"/>
</dbReference>
<feature type="domain" description="Acyl-CoA dehydrogenase/oxidase C-terminal" evidence="7">
    <location>
        <begin position="238"/>
        <end position="390"/>
    </location>
</feature>
<evidence type="ECO:0000259" key="7">
    <source>
        <dbReference type="Pfam" id="PF00441"/>
    </source>
</evidence>
<evidence type="ECO:0000256" key="5">
    <source>
        <dbReference type="ARBA" id="ARBA00022827"/>
    </source>
</evidence>
<evidence type="ECO:0000256" key="2">
    <source>
        <dbReference type="ARBA" id="ARBA00009347"/>
    </source>
</evidence>
<name>A0A381Q511_9ZZZZ</name>
<dbReference type="Gene3D" id="1.10.540.10">
    <property type="entry name" value="Acyl-CoA dehydrogenase/oxidase, N-terminal domain"/>
    <property type="match status" value="1"/>
</dbReference>
<evidence type="ECO:0000256" key="6">
    <source>
        <dbReference type="ARBA" id="ARBA00023002"/>
    </source>
</evidence>
<dbReference type="Pfam" id="PF00441">
    <property type="entry name" value="Acyl-CoA_dh_1"/>
    <property type="match status" value="1"/>
</dbReference>
<dbReference type="InterPro" id="IPR009100">
    <property type="entry name" value="AcylCoA_DH/oxidase_NM_dom_sf"/>
</dbReference>
<keyword evidence="6" id="KW-0560">Oxidoreductase</keyword>
<keyword evidence="4" id="KW-0285">Flavoprotein</keyword>
<sequence>MKKNQFKSLKQDIKSFLKKDIYGLEKKVLKNGWNASLNDLEKKREKVKSLGYWIPQIPKKHGGMGLNLIEFGQLSAILGASPIGLYLFNCQAPDAGNMEVLIEFGTPYQKDKFLKPLLSGEIRSCFSMTEPTFAGSNPVYMGTTAVKKDNSYILNGNKWFTSSAEGASFAIVMAITNPDVENKYLRASQIIVSCNSEGFHLVRKIPVMGDKGEGYFSHSEIKYNNVKVSKKNLLGKEGSGFRIAQSRLGHGRIHHCMRWIGICERSFNMMCERAAKRELTPGKFLGEKQLIQKMIAERRAEINAAKLMVLDTANKIDKFGSKDSKIEISIIKFYCANVLKRVVDDAVQIHGGLGMSDDIILSHFYRHERAARIYDGADEVHISSVAKGILSNYGLKI</sequence>
<dbReference type="SUPFAM" id="SSF56645">
    <property type="entry name" value="Acyl-CoA dehydrogenase NM domain-like"/>
    <property type="match status" value="1"/>
</dbReference>
<evidence type="ECO:0000256" key="3">
    <source>
        <dbReference type="ARBA" id="ARBA00011738"/>
    </source>
</evidence>
<evidence type="ECO:0000256" key="1">
    <source>
        <dbReference type="ARBA" id="ARBA00001974"/>
    </source>
</evidence>
<dbReference type="GO" id="GO:0003995">
    <property type="term" value="F:acyl-CoA dehydrogenase activity"/>
    <property type="evidence" value="ECO:0007669"/>
    <property type="project" value="TreeGrafter"/>
</dbReference>
<dbReference type="GO" id="GO:0033539">
    <property type="term" value="P:fatty acid beta-oxidation using acyl-CoA dehydrogenase"/>
    <property type="evidence" value="ECO:0007669"/>
    <property type="project" value="TreeGrafter"/>
</dbReference>
<comment type="subunit">
    <text evidence="3">Homodimer.</text>
</comment>
<dbReference type="InterPro" id="IPR046373">
    <property type="entry name" value="Acyl-CoA_Oxase/DH_mid-dom_sf"/>
</dbReference>
<dbReference type="InterPro" id="IPR037069">
    <property type="entry name" value="AcylCoA_DH/ox_N_sf"/>
</dbReference>
<dbReference type="InterPro" id="IPR006091">
    <property type="entry name" value="Acyl-CoA_Oxase/DH_mid-dom"/>
</dbReference>
<proteinExistence type="inferred from homology"/>
<dbReference type="Gene3D" id="1.20.140.10">
    <property type="entry name" value="Butyryl-CoA Dehydrogenase, subunit A, domain 3"/>
    <property type="match status" value="1"/>
</dbReference>
<dbReference type="SUPFAM" id="SSF47203">
    <property type="entry name" value="Acyl-CoA dehydrogenase C-terminal domain-like"/>
    <property type="match status" value="1"/>
</dbReference>
<evidence type="ECO:0000256" key="4">
    <source>
        <dbReference type="ARBA" id="ARBA00022630"/>
    </source>
</evidence>
<dbReference type="Gene3D" id="2.40.110.10">
    <property type="entry name" value="Butyryl-CoA Dehydrogenase, subunit A, domain 2"/>
    <property type="match status" value="1"/>
</dbReference>
<dbReference type="InterPro" id="IPR036250">
    <property type="entry name" value="AcylCo_DH-like_C"/>
</dbReference>
<accession>A0A381Q511</accession>
<reference evidence="10" key="1">
    <citation type="submission" date="2018-05" db="EMBL/GenBank/DDBJ databases">
        <authorList>
            <person name="Lanie J.A."/>
            <person name="Ng W.-L."/>
            <person name="Kazmierczak K.M."/>
            <person name="Andrzejewski T.M."/>
            <person name="Davidsen T.M."/>
            <person name="Wayne K.J."/>
            <person name="Tettelin H."/>
            <person name="Glass J.I."/>
            <person name="Rusch D."/>
            <person name="Podicherti R."/>
            <person name="Tsui H.-C.T."/>
            <person name="Winkler M.E."/>
        </authorList>
    </citation>
    <scope>NUCLEOTIDE SEQUENCE</scope>
</reference>
<dbReference type="PANTHER" id="PTHR48083">
    <property type="entry name" value="MEDIUM-CHAIN SPECIFIC ACYL-COA DEHYDROGENASE, MITOCHONDRIAL-RELATED"/>
    <property type="match status" value="1"/>
</dbReference>
<feature type="domain" description="Acyl-CoA oxidase/dehydrogenase middle" evidence="8">
    <location>
        <begin position="125"/>
        <end position="225"/>
    </location>
</feature>
<keyword evidence="5" id="KW-0274">FAD</keyword>
<dbReference type="Pfam" id="PF02770">
    <property type="entry name" value="Acyl-CoA_dh_M"/>
    <property type="match status" value="1"/>
</dbReference>